<evidence type="ECO:0000313" key="5">
    <source>
        <dbReference type="Proteomes" id="UP000024533"/>
    </source>
</evidence>
<dbReference type="OMA" id="EPKHTET"/>
<feature type="region of interest" description="Disordered" evidence="2">
    <location>
        <begin position="49"/>
        <end position="161"/>
    </location>
</feature>
<dbReference type="GO" id="GO:0006325">
    <property type="term" value="P:chromatin organization"/>
    <property type="evidence" value="ECO:0007669"/>
    <property type="project" value="TreeGrafter"/>
</dbReference>
<evidence type="ECO:0000259" key="3">
    <source>
        <dbReference type="Pfam" id="PF04921"/>
    </source>
</evidence>
<feature type="domain" description="FAM50A/XAP5 C-terminal" evidence="3">
    <location>
        <begin position="189"/>
        <end position="355"/>
    </location>
</feature>
<organism evidence="4 5">
    <name type="scientific">Trichophyton interdigitale (strain MR816)</name>
    <dbReference type="NCBI Taxonomy" id="1215338"/>
    <lineage>
        <taxon>Eukaryota</taxon>
        <taxon>Fungi</taxon>
        <taxon>Dikarya</taxon>
        <taxon>Ascomycota</taxon>
        <taxon>Pezizomycotina</taxon>
        <taxon>Eurotiomycetes</taxon>
        <taxon>Eurotiomycetidae</taxon>
        <taxon>Onygenales</taxon>
        <taxon>Arthrodermataceae</taxon>
        <taxon>Trichophyton</taxon>
    </lineage>
</organism>
<feature type="region of interest" description="Disordered" evidence="2">
    <location>
        <begin position="300"/>
        <end position="319"/>
    </location>
</feature>
<sequence>MSAPSEPPSRTSTPRSFTNQSTTAEDLFKSQTVGLVKLSDYRKRRAEVLEQKEREAHDKSLGRFTPGTSRSGTPSAGDKADGEQSDEPLKKKKKKVRALAKSKLSFGNDEDEGETEDTPSISRDPSEGRSRSGTPRESSPKPSRRLAPNPHLTLPRPKLVTKSALEAESKARDALRREFLALQEVVKATEIVIPFIFYDGTNIPAGHVTVKKGDPVWLFLDRCRKVGAKLGLAGAGGAARGRKDHRREWARVGVDDLMLVRGGVIIPHHYEFYYFIANRISNFSGNGGLLFDYSDAAPPSSSEDNSNATPVPEGKDADPTLTKVVDRRWFERNKHIFPASLWREYEPGPEFEEKMRGFLRVVSCFPGLSDILYSHIFCLRCASQGGLSQSQTTDRQCPACQSSLPNPDDVVSTILTPTEDYKTSVLSGLDPTTIIECAGRALSFWTYQATQEIFYQDHLSKTLREKCSVMGKQMDQMAHDANSAIETLQNRISELEHGQEQLQKKNQELVNVYREKCKKHAQMTNLYNLLKNRAIRSQIQTAVSDTVAQTLNSYGTVDNDSQRPSTSLTVSRLNDINQYNRASNDHDPRVPRPHKGAFNHRDGTMMPPPSVVPTSRVIKNTLPTPRHRTRLPPQNQAKSRSPHDHRAARGTFRSPQYRLALGDQVNQVTGGSHSSHGLGAGMKIGRSADASFTHDIL</sequence>
<evidence type="ECO:0000313" key="4">
    <source>
        <dbReference type="EMBL" id="KDB21017.1"/>
    </source>
</evidence>
<dbReference type="HOGENOM" id="CLU_406579_0_0_1"/>
<name>A0A059J0I7_TRIIM</name>
<feature type="compositionally biased region" description="Acidic residues" evidence="2">
    <location>
        <begin position="108"/>
        <end position="117"/>
    </location>
</feature>
<keyword evidence="5" id="KW-1185">Reference proteome</keyword>
<dbReference type="InterPro" id="IPR048337">
    <property type="entry name" value="FAM50A/XAP5_C"/>
</dbReference>
<evidence type="ECO:0000256" key="2">
    <source>
        <dbReference type="SAM" id="MobiDB-lite"/>
    </source>
</evidence>
<feature type="region of interest" description="Disordered" evidence="2">
    <location>
        <begin position="1"/>
        <end position="25"/>
    </location>
</feature>
<proteinExistence type="predicted"/>
<dbReference type="PANTHER" id="PTHR12722:SF0">
    <property type="entry name" value="PROTEIN FAM50A"/>
    <property type="match status" value="1"/>
</dbReference>
<dbReference type="InterPro" id="IPR007005">
    <property type="entry name" value="XAP5"/>
</dbReference>
<dbReference type="AlphaFoldDB" id="A0A059J0I7"/>
<reference evidence="4 5" key="1">
    <citation type="submission" date="2014-02" db="EMBL/GenBank/DDBJ databases">
        <title>The Genome Sequence of Trichophyton interdigitale MR816.</title>
        <authorList>
            <consortium name="The Broad Institute Genomics Platform"/>
            <person name="Cuomo C.A."/>
            <person name="White T.C."/>
            <person name="Graser Y."/>
            <person name="Martinez-Rossi N."/>
            <person name="Heitman J."/>
            <person name="Young S.K."/>
            <person name="Zeng Q."/>
            <person name="Gargeya S."/>
            <person name="Abouelleil A."/>
            <person name="Alvarado L."/>
            <person name="Chapman S.B."/>
            <person name="Gainer-Dewar J."/>
            <person name="Goldberg J."/>
            <person name="Griggs A."/>
            <person name="Gujja S."/>
            <person name="Hansen M."/>
            <person name="Howarth C."/>
            <person name="Imamovic A."/>
            <person name="Larimer J."/>
            <person name="Martinez D."/>
            <person name="Murphy C."/>
            <person name="Pearson M.D."/>
            <person name="Persinoti G."/>
            <person name="Poon T."/>
            <person name="Priest M."/>
            <person name="Roberts A.D."/>
            <person name="Saif S."/>
            <person name="Shea T.D."/>
            <person name="Sykes S.N."/>
            <person name="Wortman J."/>
            <person name="Nusbaum C."/>
            <person name="Birren B."/>
        </authorList>
    </citation>
    <scope>NUCLEOTIDE SEQUENCE [LARGE SCALE GENOMIC DNA]</scope>
    <source>
        <strain evidence="4 5">MR816</strain>
    </source>
</reference>
<protein>
    <recommendedName>
        <fullName evidence="3">FAM50A/XAP5 C-terminal domain-containing protein</fullName>
    </recommendedName>
</protein>
<feature type="compositionally biased region" description="Polar residues" evidence="2">
    <location>
        <begin position="131"/>
        <end position="141"/>
    </location>
</feature>
<evidence type="ECO:0000256" key="1">
    <source>
        <dbReference type="SAM" id="Coils"/>
    </source>
</evidence>
<feature type="region of interest" description="Disordered" evidence="2">
    <location>
        <begin position="579"/>
        <end position="654"/>
    </location>
</feature>
<dbReference type="Proteomes" id="UP000024533">
    <property type="component" value="Unassembled WGS sequence"/>
</dbReference>
<comment type="caution">
    <text evidence="4">The sequence shown here is derived from an EMBL/GenBank/DDBJ whole genome shotgun (WGS) entry which is preliminary data.</text>
</comment>
<accession>A0A059J0I7</accession>
<feature type="region of interest" description="Disordered" evidence="2">
    <location>
        <begin position="554"/>
        <end position="573"/>
    </location>
</feature>
<dbReference type="Pfam" id="PF04921">
    <property type="entry name" value="XAP5"/>
    <property type="match status" value="1"/>
</dbReference>
<keyword evidence="1" id="KW-0175">Coiled coil</keyword>
<dbReference type="GO" id="GO:0005634">
    <property type="term" value="C:nucleus"/>
    <property type="evidence" value="ECO:0007669"/>
    <property type="project" value="InterPro"/>
</dbReference>
<feature type="coiled-coil region" evidence="1">
    <location>
        <begin position="478"/>
        <end position="515"/>
    </location>
</feature>
<gene>
    <name evidence="4" type="ORF">H109_07045</name>
</gene>
<feature type="compositionally biased region" description="Basic and acidic residues" evidence="2">
    <location>
        <begin position="49"/>
        <end position="61"/>
    </location>
</feature>
<dbReference type="STRING" id="1215338.A0A059J0I7"/>
<dbReference type="OrthoDB" id="1562195at2759"/>
<dbReference type="EMBL" id="AOKY01000633">
    <property type="protein sequence ID" value="KDB21017.1"/>
    <property type="molecule type" value="Genomic_DNA"/>
</dbReference>
<feature type="compositionally biased region" description="Basic residues" evidence="2">
    <location>
        <begin position="90"/>
        <end position="100"/>
    </location>
</feature>
<feature type="compositionally biased region" description="Polar residues" evidence="2">
    <location>
        <begin position="300"/>
        <end position="309"/>
    </location>
</feature>
<dbReference type="PANTHER" id="PTHR12722">
    <property type="entry name" value="XAP-5 PROTEIN-RELATED"/>
    <property type="match status" value="1"/>
</dbReference>